<keyword evidence="2" id="KW-1185">Reference proteome</keyword>
<protein>
    <recommendedName>
        <fullName evidence="3">DUF1501 domain-containing protein</fullName>
    </recommendedName>
</protein>
<dbReference type="RefSeq" id="WP_012923694.1">
    <property type="nucleotide sequence ID" value="NC_013729.1"/>
</dbReference>
<name>D2PU90_KRIFD</name>
<evidence type="ECO:0000313" key="1">
    <source>
        <dbReference type="EMBL" id="ADB35141.1"/>
    </source>
</evidence>
<dbReference type="STRING" id="479435.Kfla_6138"/>
<dbReference type="AlphaFoldDB" id="D2PU90"/>
<dbReference type="InterPro" id="IPR010869">
    <property type="entry name" value="DUF1501"/>
</dbReference>
<accession>D2PU90</accession>
<dbReference type="OrthoDB" id="9779968at2"/>
<dbReference type="HOGENOM" id="CLU_032896_3_1_11"/>
<organism evidence="1 2">
    <name type="scientific">Kribbella flavida (strain DSM 17836 / JCM 10339 / NBRC 14399)</name>
    <dbReference type="NCBI Taxonomy" id="479435"/>
    <lineage>
        <taxon>Bacteria</taxon>
        <taxon>Bacillati</taxon>
        <taxon>Actinomycetota</taxon>
        <taxon>Actinomycetes</taxon>
        <taxon>Propionibacteriales</taxon>
        <taxon>Kribbellaceae</taxon>
        <taxon>Kribbella</taxon>
    </lineage>
</organism>
<dbReference type="InterPro" id="IPR006311">
    <property type="entry name" value="TAT_signal"/>
</dbReference>
<sequence>MNRPDQDVLSSLHPDCPDWQRLGPTAADAAVRAEAAAVATETDDRQERWSHGFTRRRLLAGGLGVGVAAVAGQLVTTRISWAAPGADPTGTLVVIFLRGGMDGLSVLVPADDPELLKARPGIAVRASSLITFGRDFGLHPSLAPLTPLITSGRLAAVPAVSTPDLSRSHFQAQDCLERGGAARSSVQSGWLDRVLSQLGPGTTFRGLGVGARMTRSLLGPTNPIMLTSLKDFTVKGIDGVAPQTLAALETLYTGIDHPLGVQGLAALQASAKAQSYHQESQGQPKDRGYPEGDFGSALATLAQLIKNKAGVRVAAVDLGGWDMHTDIGTVDNGDLTRSLKTVAEGLAAFTAELGPELDNTTVVTMSEFGRRVEQNGNSGADHGHGGVALVLGGKVKGGVHGRWEGLAPKVLDQGDVPGTNDYRDVLSEVVMSRLGLSQAQAGKVFPGWKPTPLGVMA</sequence>
<reference evidence="1 2" key="2">
    <citation type="journal article" date="2010" name="Stand. Genomic Sci.">
        <title>Complete genome sequence of Kribbella flavida type strain (IFO 14399).</title>
        <authorList>
            <person name="Pukall R."/>
            <person name="Lapidus A."/>
            <person name="Glavina Del Rio T."/>
            <person name="Copeland A."/>
            <person name="Tice H."/>
            <person name="Cheng J.-F."/>
            <person name="Lucas S."/>
            <person name="Chen F."/>
            <person name="Nolan M."/>
            <person name="LaButti K."/>
            <person name="Pati A."/>
            <person name="Ivanova N."/>
            <person name="Mavrommatis K."/>
            <person name="Mikhailova N."/>
            <person name="Pitluck S."/>
            <person name="Bruce D."/>
            <person name="Goodwin L."/>
            <person name="Land M."/>
            <person name="Hauser L."/>
            <person name="Chang Y.-J."/>
            <person name="Jeffries C.D."/>
            <person name="Chen A."/>
            <person name="Palaniappan K."/>
            <person name="Chain P."/>
            <person name="Rohde M."/>
            <person name="Goeker M."/>
            <person name="Bristow J."/>
            <person name="Eisen J.A."/>
            <person name="Markowitz V."/>
            <person name="Hugenholtz P."/>
            <person name="Kyrpides N.C."/>
            <person name="Klenk H.-P."/>
            <person name="Brettin T."/>
        </authorList>
    </citation>
    <scope>NUCLEOTIDE SEQUENCE [LARGE SCALE GENOMIC DNA]</scope>
    <source>
        <strain evidence="2">DSM 17836 / JCM 10339 / NBRC 14399</strain>
    </source>
</reference>
<dbReference type="EMBL" id="CP001736">
    <property type="protein sequence ID" value="ADB35141.1"/>
    <property type="molecule type" value="Genomic_DNA"/>
</dbReference>
<dbReference type="Pfam" id="PF07394">
    <property type="entry name" value="DUF1501"/>
    <property type="match status" value="1"/>
</dbReference>
<dbReference type="eggNOG" id="COG4102">
    <property type="taxonomic scope" value="Bacteria"/>
</dbReference>
<dbReference type="PROSITE" id="PS51318">
    <property type="entry name" value="TAT"/>
    <property type="match status" value="1"/>
</dbReference>
<dbReference type="Proteomes" id="UP000007967">
    <property type="component" value="Chromosome"/>
</dbReference>
<evidence type="ECO:0008006" key="3">
    <source>
        <dbReference type="Google" id="ProtNLM"/>
    </source>
</evidence>
<evidence type="ECO:0000313" key="2">
    <source>
        <dbReference type="Proteomes" id="UP000007967"/>
    </source>
</evidence>
<proteinExistence type="predicted"/>
<gene>
    <name evidence="1" type="ordered locus">Kfla_6138</name>
</gene>
<reference evidence="2" key="1">
    <citation type="submission" date="2009-09" db="EMBL/GenBank/DDBJ databases">
        <title>The complete genome of Kribbella flavida DSM 17836.</title>
        <authorList>
            <consortium name="US DOE Joint Genome Institute (JGI-PGF)"/>
            <person name="Lucas S."/>
            <person name="Copeland A."/>
            <person name="Lapidus A."/>
            <person name="Glavina del Rio T."/>
            <person name="Dalin E."/>
            <person name="Tice H."/>
            <person name="Bruce D."/>
            <person name="Goodwin L."/>
            <person name="Pitluck S."/>
            <person name="Kyrpides N."/>
            <person name="Mavromatis K."/>
            <person name="Ivanova N."/>
            <person name="Saunders E."/>
            <person name="Brettin T."/>
            <person name="Detter J.C."/>
            <person name="Han C."/>
            <person name="Larimer F."/>
            <person name="Land M."/>
            <person name="Hauser L."/>
            <person name="Markowitz V."/>
            <person name="Cheng J.-F."/>
            <person name="Hugenholtz P."/>
            <person name="Woyke T."/>
            <person name="Wu D."/>
            <person name="Pukall R."/>
            <person name="Klenk H.-P."/>
            <person name="Eisen J.A."/>
        </authorList>
    </citation>
    <scope>NUCLEOTIDE SEQUENCE [LARGE SCALE GENOMIC DNA]</scope>
    <source>
        <strain evidence="2">DSM 17836 / JCM 10339 / NBRC 14399</strain>
    </source>
</reference>
<dbReference type="PANTHER" id="PTHR43737">
    <property type="entry name" value="BLL7424 PROTEIN"/>
    <property type="match status" value="1"/>
</dbReference>
<dbReference type="KEGG" id="kfl:Kfla_6138"/>
<dbReference type="PANTHER" id="PTHR43737:SF1">
    <property type="entry name" value="DUF1501 DOMAIN-CONTAINING PROTEIN"/>
    <property type="match status" value="1"/>
</dbReference>